<protein>
    <submittedName>
        <fullName evidence="1">Dipicolinate synthase</fullName>
    </submittedName>
</protein>
<evidence type="ECO:0000313" key="1">
    <source>
        <dbReference type="EMBL" id="KGA36059.1"/>
    </source>
</evidence>
<dbReference type="Pfam" id="PF05930">
    <property type="entry name" value="Phage_AlpA"/>
    <property type="match status" value="1"/>
</dbReference>
<gene>
    <name evidence="1" type="ORF">KU74_06185</name>
</gene>
<dbReference type="OrthoDB" id="5986966at2"/>
<dbReference type="EMBL" id="JQOD01000001">
    <property type="protein sequence ID" value="KGA36059.1"/>
    <property type="molecule type" value="Genomic_DNA"/>
</dbReference>
<dbReference type="InterPro" id="IPR010260">
    <property type="entry name" value="AlpA"/>
</dbReference>
<proteinExistence type="predicted"/>
<sequence>MAGRNIQDNQASLISSKEVLRRVQRSKSWLYKQLAQKAFPQPIKIGERAISFVESEIDEWISQRIAERGEWKS</sequence>
<dbReference type="Proteomes" id="UP000029435">
    <property type="component" value="Unassembled WGS sequence"/>
</dbReference>
<accession>A0A0M2F4V6</accession>
<evidence type="ECO:0000313" key="2">
    <source>
        <dbReference type="Proteomes" id="UP000029435"/>
    </source>
</evidence>
<dbReference type="AlphaFoldDB" id="A0A0M2F4V6"/>
<dbReference type="RefSeq" id="WP_033070909.1">
    <property type="nucleotide sequence ID" value="NZ_JACDSF010000008.1"/>
</dbReference>
<dbReference type="GeneID" id="45850691"/>
<reference evidence="1 2" key="1">
    <citation type="submission" date="2014-08" db="EMBL/GenBank/DDBJ databases">
        <title>Genome sequences of NCPPB Pectobacterium isolates.</title>
        <authorList>
            <person name="Glover R.H."/>
            <person name="Sapp M."/>
            <person name="Elphinstone J."/>
        </authorList>
    </citation>
    <scope>NUCLEOTIDE SEQUENCE [LARGE SCALE GENOMIC DNA]</scope>
    <source>
        <strain evidence="1 2">LMG 21372</strain>
    </source>
</reference>
<dbReference type="Gene3D" id="1.10.238.160">
    <property type="match status" value="1"/>
</dbReference>
<comment type="caution">
    <text evidence="1">The sequence shown here is derived from an EMBL/GenBank/DDBJ whole genome shotgun (WGS) entry which is preliminary data.</text>
</comment>
<organism evidence="1 2">
    <name type="scientific">Pectobacterium brasiliense</name>
    <dbReference type="NCBI Taxonomy" id="180957"/>
    <lineage>
        <taxon>Bacteria</taxon>
        <taxon>Pseudomonadati</taxon>
        <taxon>Pseudomonadota</taxon>
        <taxon>Gammaproteobacteria</taxon>
        <taxon>Enterobacterales</taxon>
        <taxon>Pectobacteriaceae</taxon>
        <taxon>Pectobacterium</taxon>
    </lineage>
</organism>
<name>A0A0M2F4V6_9GAMM</name>